<dbReference type="OrthoDB" id="9797274at2"/>
<feature type="transmembrane region" description="Helical" evidence="1">
    <location>
        <begin position="30"/>
        <end position="48"/>
    </location>
</feature>
<comment type="caution">
    <text evidence="2">The sequence shown here is derived from an EMBL/GenBank/DDBJ whole genome shotgun (WGS) entry which is preliminary data.</text>
</comment>
<dbReference type="EMBL" id="ACLK02000002">
    <property type="protein sequence ID" value="EFY09032.1"/>
    <property type="molecule type" value="Genomic_DNA"/>
</dbReference>
<sequence>MKKITHIWFFLAVLAGGFTALIIPERRITGLYFSTVFLSLGYIPHGVFELKMEYGTQDPWYHEATLKAVLLFIAFKYRNITTYRELGTLVFAFFVLWITYKKLFGIRIDYRRKRRAETHSSRELKLTRSDYVHNEGSSSTCEANPNQPNLERLIHQFVLEYQDLSSLSLVQIGRLYAYHEANGLDVFPLHQLVVTIALAHKKTKDMAMFYRAIEWKDILRFLKRNLDQDVYREFRKTYRMHHDNFKYRQAFLMTDVSSFSLLNNVLTNKHDENIYLTQHSLSDQILVSSFVAYAINAIFIMDRMGKYIYSTSDLGVYLLNNENPEEPVGTMCSHEKIELLELFSDVLPGITACFLDLVLKSFFEKQNALTWDYQITADLDLFANMKKQVTDKVLADSRQAPTIAFEWAMLMKHSSKLTSVSLWDLLRFSSTLSSFETMYIREWQENAMNP</sequence>
<dbReference type="AlphaFoldDB" id="E7FVW2"/>
<evidence type="ECO:0000256" key="1">
    <source>
        <dbReference type="SAM" id="Phobius"/>
    </source>
</evidence>
<protein>
    <submittedName>
        <fullName evidence="2">Uncharacterized protein</fullName>
    </submittedName>
</protein>
<dbReference type="STRING" id="1648.A2I91_03125"/>
<dbReference type="Proteomes" id="UP000003028">
    <property type="component" value="Unassembled WGS sequence"/>
</dbReference>
<feature type="transmembrane region" description="Helical" evidence="1">
    <location>
        <begin position="86"/>
        <end position="104"/>
    </location>
</feature>
<gene>
    <name evidence="2" type="ORF">HMPREF0357_11139</name>
</gene>
<keyword evidence="1" id="KW-0472">Membrane</keyword>
<organism evidence="2 3">
    <name type="scientific">Erysipelothrix rhusiopathiae ATCC 19414</name>
    <dbReference type="NCBI Taxonomy" id="525280"/>
    <lineage>
        <taxon>Bacteria</taxon>
        <taxon>Bacillati</taxon>
        <taxon>Bacillota</taxon>
        <taxon>Erysipelotrichia</taxon>
        <taxon>Erysipelotrichales</taxon>
        <taxon>Erysipelotrichaceae</taxon>
        <taxon>Erysipelothrix</taxon>
    </lineage>
</organism>
<keyword evidence="3" id="KW-1185">Reference proteome</keyword>
<reference evidence="2" key="1">
    <citation type="submission" date="2011-01" db="EMBL/GenBank/DDBJ databases">
        <authorList>
            <person name="Muzny D."/>
            <person name="Qin X."/>
            <person name="Buhay C."/>
            <person name="Dugan-Rocha S."/>
            <person name="Ding Y."/>
            <person name="Chen G."/>
            <person name="Hawes A."/>
            <person name="Holder M."/>
            <person name="Jhangiani S."/>
            <person name="Johnson A."/>
            <person name="Khan Z."/>
            <person name="Li Z."/>
            <person name="Liu W."/>
            <person name="Liu X."/>
            <person name="Perez L."/>
            <person name="Shen H."/>
            <person name="Wang Q."/>
            <person name="Watt J."/>
            <person name="Xi L."/>
            <person name="Xin Y."/>
            <person name="Zhou J."/>
            <person name="Deng J."/>
            <person name="Jiang H."/>
            <person name="Liu Y."/>
            <person name="Qu J."/>
            <person name="Song X.-Z."/>
            <person name="Zhang L."/>
            <person name="Villasana D."/>
            <person name="Johnson A."/>
            <person name="Liu J."/>
            <person name="Liyanage D."/>
            <person name="Lorensuhewa L."/>
            <person name="Robinson T."/>
            <person name="Song A."/>
            <person name="Song B.-B."/>
            <person name="Dinh H."/>
            <person name="Thornton R."/>
            <person name="Coyle M."/>
            <person name="Francisco L."/>
            <person name="Jackson L."/>
            <person name="Javaid M."/>
            <person name="Korchina V."/>
            <person name="Kovar C."/>
            <person name="Mata R."/>
            <person name="Mathew T."/>
            <person name="Ngo R."/>
            <person name="Nguyen L."/>
            <person name="Nguyen N."/>
            <person name="Okwuonu G."/>
            <person name="Ongeri F."/>
            <person name="Pham C."/>
            <person name="Simmons D."/>
            <person name="Wilczek-Boney K."/>
            <person name="Hale W."/>
            <person name="Jakkamsetti A."/>
            <person name="Pham P."/>
            <person name="Ruth R."/>
            <person name="San Lucas F."/>
            <person name="Warren J."/>
            <person name="Zhang J."/>
            <person name="Zhao Z."/>
            <person name="Zhou C."/>
            <person name="Zhu D."/>
            <person name="Lee S."/>
            <person name="Bess C."/>
            <person name="Blankenburg K."/>
            <person name="Forbes L."/>
            <person name="Fu Q."/>
            <person name="Gubbala S."/>
            <person name="Hirani K."/>
            <person name="Jayaseelan J.C."/>
            <person name="Lara F."/>
            <person name="Munidasa M."/>
            <person name="Palculict T."/>
            <person name="Patil S."/>
            <person name="Pu L.-L."/>
            <person name="Saada N."/>
            <person name="Tang L."/>
            <person name="Weissenberger G."/>
            <person name="Zhu Y."/>
            <person name="Hemphill L."/>
            <person name="Shang Y."/>
            <person name="Youmans B."/>
            <person name="Ayvaz T."/>
            <person name="Ross M."/>
            <person name="Santibanez J."/>
            <person name="Aqrawi P."/>
            <person name="Gross S."/>
            <person name="Joshi V."/>
            <person name="Fowler G."/>
            <person name="Nazareth L."/>
            <person name="Reid J."/>
            <person name="Worley K."/>
            <person name="Petrosino J."/>
            <person name="Highlander S."/>
            <person name="Gibbs R."/>
        </authorList>
    </citation>
    <scope>NUCLEOTIDE SEQUENCE [LARGE SCALE GENOMIC DNA]</scope>
    <source>
        <strain evidence="2">ATCC 19414</strain>
    </source>
</reference>
<proteinExistence type="predicted"/>
<name>E7FVW2_ERYRH</name>
<keyword evidence="1" id="KW-0812">Transmembrane</keyword>
<dbReference type="RefSeq" id="WP_003775067.1">
    <property type="nucleotide sequence ID" value="NZ_ACLK02000002.1"/>
</dbReference>
<keyword evidence="1" id="KW-1133">Transmembrane helix</keyword>
<evidence type="ECO:0000313" key="3">
    <source>
        <dbReference type="Proteomes" id="UP000003028"/>
    </source>
</evidence>
<accession>E7FVW2</accession>
<evidence type="ECO:0000313" key="2">
    <source>
        <dbReference type="EMBL" id="EFY09032.1"/>
    </source>
</evidence>